<sequence length="71" mass="7789">MGLIKIETMGSFPQRKETFSAMDHGHARAVADAIKWLSTVVLPAAIRQDHTFHAEGAEPEKGFGQGSRRPD</sequence>
<feature type="region of interest" description="Disordered" evidence="1">
    <location>
        <begin position="51"/>
        <end position="71"/>
    </location>
</feature>
<reference evidence="2" key="1">
    <citation type="journal article" date="2015" name="Nature">
        <title>Complex archaea that bridge the gap between prokaryotes and eukaryotes.</title>
        <authorList>
            <person name="Spang A."/>
            <person name="Saw J.H."/>
            <person name="Jorgensen S.L."/>
            <person name="Zaremba-Niedzwiedzka K."/>
            <person name="Martijn J."/>
            <person name="Lind A.E."/>
            <person name="van Eijk R."/>
            <person name="Schleper C."/>
            <person name="Guy L."/>
            <person name="Ettema T.J."/>
        </authorList>
    </citation>
    <scope>NUCLEOTIDE SEQUENCE</scope>
</reference>
<comment type="caution">
    <text evidence="2">The sequence shown here is derived from an EMBL/GenBank/DDBJ whole genome shotgun (WGS) entry which is preliminary data.</text>
</comment>
<dbReference type="AlphaFoldDB" id="A0A0F9XWE5"/>
<organism evidence="2">
    <name type="scientific">marine sediment metagenome</name>
    <dbReference type="NCBI Taxonomy" id="412755"/>
    <lineage>
        <taxon>unclassified sequences</taxon>
        <taxon>metagenomes</taxon>
        <taxon>ecological metagenomes</taxon>
    </lineage>
</organism>
<protein>
    <submittedName>
        <fullName evidence="2">Uncharacterized protein</fullName>
    </submittedName>
</protein>
<accession>A0A0F9XWE5</accession>
<name>A0A0F9XWE5_9ZZZZ</name>
<dbReference type="EMBL" id="LAZR01000062">
    <property type="protein sequence ID" value="KKN96708.1"/>
    <property type="molecule type" value="Genomic_DNA"/>
</dbReference>
<evidence type="ECO:0000313" key="2">
    <source>
        <dbReference type="EMBL" id="KKN96708.1"/>
    </source>
</evidence>
<proteinExistence type="predicted"/>
<feature type="compositionally biased region" description="Basic and acidic residues" evidence="1">
    <location>
        <begin position="51"/>
        <end position="61"/>
    </location>
</feature>
<evidence type="ECO:0000256" key="1">
    <source>
        <dbReference type="SAM" id="MobiDB-lite"/>
    </source>
</evidence>
<gene>
    <name evidence="2" type="ORF">LCGC14_0163520</name>
</gene>